<sequence length="987" mass="102540">MSTSEILASHRHLPGNVPPDQLFTRKELVGKGAYGGVYKGVHNATGLVVALKVIDLDTPDDDITEIQKEVALLSEMRDANRHNITLYHGCYLHGYELWIAMDFASGGSIRTLMKSGPIEEKYIVLILREVLVALSFLHRQAIIHRDVKAANILLTQSGKILLCDFGVAAHLQTNNKRSTFIGTPLWMAPEVITDGKMYDTKADIWSLGVTAYEIATGNPPYFGMEPLRACALIPRTTPARLEGGSWTPAMREFLSLCLQIDPTTRPTADDLSRNKWIKSASKLPMILLRELIVRYVSWIQSGGVRASIIGGDSPMSVREDTFEILEDQWDFADGEEGEGEGELWENVEPLGDEPPRSLDAMAAISQVRPPKPPQIPRNHPLLRLFDEESNPYAQSTTPNAIQLPTGNTTDTVRPTISIPSFEDMDDIYADKGGGGRGFGGASTGAGFGGASSGGFGGAGGAGFGGASFGGASFGGASFGSSEDLMTPATLRPNPFSWTQPPPSAHQPQPQPPVLSALHQLPYSEAPSPYTRSQSPDDDGAGPWGSFGGGGVTPTDSHFPPSSGLDLGPSPPFTHAQQLYQPTPLPTSVPVTASPSLPTMPSSTSSDAPATTRPFARRRADTAPSSEYPPLGPGIPSPLPTPTHSATTSISSSSTGGATNGGGSLYASSSAGGSYGTGLTSSPPSLRGEGQRPFAGSASAGEGARRGQGWEQEGGLNRPFRARQGSDAASMFGAGGAAGGGGGGGQLVGAGGNRPFRLGNPPGGNGGVNGDGMRSRTASDASSAGGGGGGAPRPRGGLKLQISTTPLPPSTSSSTPNGLSSSVSSLSSSHSRTGSGVLSYNFPASRSLASSTSSSFPSSAPAETLHWTDPAFIASSTPGGHAGEMATPLAFDPRSAPGFSSSGFPFPTSTSSSAHPPLLEASDESPPSSPSSPNEPWPTGPKPRELNYAKLTSREIVHDELEITLGELGRWLEVVEGGLERILSGTEG</sequence>
<dbReference type="STRING" id="106004.A0A1Y2DC03"/>
<dbReference type="InterPro" id="IPR017441">
    <property type="entry name" value="Protein_kinase_ATP_BS"/>
</dbReference>
<feature type="compositionally biased region" description="Low complexity" evidence="11">
    <location>
        <begin position="770"/>
        <end position="782"/>
    </location>
</feature>
<proteinExistence type="inferred from homology"/>
<keyword evidence="6 13" id="KW-0418">Kinase</keyword>
<comment type="similarity">
    <text evidence="1">Belongs to the protein kinase superfamily. STE Ser/Thr protein kinase family. STE20 subfamily.</text>
</comment>
<evidence type="ECO:0000256" key="11">
    <source>
        <dbReference type="SAM" id="MobiDB-lite"/>
    </source>
</evidence>
<dbReference type="Pfam" id="PF00069">
    <property type="entry name" value="Pkinase"/>
    <property type="match status" value="1"/>
</dbReference>
<name>A0A1Y2DC03_9BASI</name>
<feature type="compositionally biased region" description="Low complexity" evidence="11">
    <location>
        <begin position="809"/>
        <end position="840"/>
    </location>
</feature>
<dbReference type="PROSITE" id="PS00107">
    <property type="entry name" value="PROTEIN_KINASE_ATP"/>
    <property type="match status" value="1"/>
</dbReference>
<dbReference type="OrthoDB" id="2536271at2759"/>
<evidence type="ECO:0000259" key="12">
    <source>
        <dbReference type="PROSITE" id="PS50011"/>
    </source>
</evidence>
<evidence type="ECO:0000256" key="4">
    <source>
        <dbReference type="ARBA" id="ARBA00022679"/>
    </source>
</evidence>
<dbReference type="PROSITE" id="PS00108">
    <property type="entry name" value="PROTEIN_KINASE_ST"/>
    <property type="match status" value="1"/>
</dbReference>
<dbReference type="GO" id="GO:0005524">
    <property type="term" value="F:ATP binding"/>
    <property type="evidence" value="ECO:0007669"/>
    <property type="project" value="UniProtKB-UniRule"/>
</dbReference>
<comment type="catalytic activity">
    <reaction evidence="9">
        <text>L-seryl-[protein] + ATP = O-phospho-L-seryl-[protein] + ADP + H(+)</text>
        <dbReference type="Rhea" id="RHEA:17989"/>
        <dbReference type="Rhea" id="RHEA-COMP:9863"/>
        <dbReference type="Rhea" id="RHEA-COMP:11604"/>
        <dbReference type="ChEBI" id="CHEBI:15378"/>
        <dbReference type="ChEBI" id="CHEBI:29999"/>
        <dbReference type="ChEBI" id="CHEBI:30616"/>
        <dbReference type="ChEBI" id="CHEBI:83421"/>
        <dbReference type="ChEBI" id="CHEBI:456216"/>
        <dbReference type="EC" id="2.7.11.1"/>
    </reaction>
</comment>
<dbReference type="Proteomes" id="UP000193467">
    <property type="component" value="Unassembled WGS sequence"/>
</dbReference>
<feature type="domain" description="Protein kinase" evidence="12">
    <location>
        <begin position="23"/>
        <end position="277"/>
    </location>
</feature>
<feature type="compositionally biased region" description="Low complexity" evidence="11">
    <location>
        <begin position="641"/>
        <end position="656"/>
    </location>
</feature>
<feature type="region of interest" description="Disordered" evidence="11">
    <location>
        <begin position="484"/>
        <end position="840"/>
    </location>
</feature>
<dbReference type="InterPro" id="IPR050629">
    <property type="entry name" value="STE20/SPS1-PAK"/>
</dbReference>
<feature type="compositionally biased region" description="Pro residues" evidence="11">
    <location>
        <begin position="499"/>
        <end position="512"/>
    </location>
</feature>
<organism evidence="13 14">
    <name type="scientific">Leucosporidium creatinivorum</name>
    <dbReference type="NCBI Taxonomy" id="106004"/>
    <lineage>
        <taxon>Eukaryota</taxon>
        <taxon>Fungi</taxon>
        <taxon>Dikarya</taxon>
        <taxon>Basidiomycota</taxon>
        <taxon>Pucciniomycotina</taxon>
        <taxon>Microbotryomycetes</taxon>
        <taxon>Leucosporidiales</taxon>
        <taxon>Leucosporidium</taxon>
    </lineage>
</organism>
<evidence type="ECO:0000256" key="2">
    <source>
        <dbReference type="ARBA" id="ARBA00012513"/>
    </source>
</evidence>
<evidence type="ECO:0000256" key="7">
    <source>
        <dbReference type="ARBA" id="ARBA00022840"/>
    </source>
</evidence>
<keyword evidence="7 10" id="KW-0067">ATP-binding</keyword>
<dbReference type="AlphaFoldDB" id="A0A1Y2DC03"/>
<dbReference type="SUPFAM" id="SSF56112">
    <property type="entry name" value="Protein kinase-like (PK-like)"/>
    <property type="match status" value="1"/>
</dbReference>
<keyword evidence="5 10" id="KW-0547">Nucleotide-binding</keyword>
<dbReference type="GO" id="GO:0005737">
    <property type="term" value="C:cytoplasm"/>
    <property type="evidence" value="ECO:0007669"/>
    <property type="project" value="TreeGrafter"/>
</dbReference>
<protein>
    <recommendedName>
        <fullName evidence="2">non-specific serine/threonine protein kinase</fullName>
        <ecNumber evidence="2">2.7.11.1</ecNumber>
    </recommendedName>
</protein>
<feature type="region of interest" description="Disordered" evidence="11">
    <location>
        <begin position="869"/>
        <end position="945"/>
    </location>
</feature>
<comment type="caution">
    <text evidence="13">The sequence shown here is derived from an EMBL/GenBank/DDBJ whole genome shotgun (WGS) entry which is preliminary data.</text>
</comment>
<dbReference type="EMBL" id="MCGR01000084">
    <property type="protein sequence ID" value="ORY56791.1"/>
    <property type="molecule type" value="Genomic_DNA"/>
</dbReference>
<keyword evidence="4" id="KW-0808">Transferase</keyword>
<dbReference type="InParanoid" id="A0A1Y2DC03"/>
<dbReference type="InterPro" id="IPR000719">
    <property type="entry name" value="Prot_kinase_dom"/>
</dbReference>
<evidence type="ECO:0000313" key="14">
    <source>
        <dbReference type="Proteomes" id="UP000193467"/>
    </source>
</evidence>
<feature type="region of interest" description="Disordered" evidence="11">
    <location>
        <begin position="391"/>
        <end position="414"/>
    </location>
</feature>
<gene>
    <name evidence="13" type="ORF">BCR35DRAFT_296127</name>
</gene>
<evidence type="ECO:0000256" key="3">
    <source>
        <dbReference type="ARBA" id="ARBA00022527"/>
    </source>
</evidence>
<comment type="catalytic activity">
    <reaction evidence="8">
        <text>L-threonyl-[protein] + ATP = O-phospho-L-threonyl-[protein] + ADP + H(+)</text>
        <dbReference type="Rhea" id="RHEA:46608"/>
        <dbReference type="Rhea" id="RHEA-COMP:11060"/>
        <dbReference type="Rhea" id="RHEA-COMP:11605"/>
        <dbReference type="ChEBI" id="CHEBI:15378"/>
        <dbReference type="ChEBI" id="CHEBI:30013"/>
        <dbReference type="ChEBI" id="CHEBI:30616"/>
        <dbReference type="ChEBI" id="CHEBI:61977"/>
        <dbReference type="ChEBI" id="CHEBI:456216"/>
        <dbReference type="EC" id="2.7.11.1"/>
    </reaction>
</comment>
<evidence type="ECO:0000313" key="13">
    <source>
        <dbReference type="EMBL" id="ORY56791.1"/>
    </source>
</evidence>
<dbReference type="GO" id="GO:0004674">
    <property type="term" value="F:protein serine/threonine kinase activity"/>
    <property type="evidence" value="ECO:0007669"/>
    <property type="project" value="UniProtKB-KW"/>
</dbReference>
<dbReference type="InterPro" id="IPR011009">
    <property type="entry name" value="Kinase-like_dom_sf"/>
</dbReference>
<feature type="compositionally biased region" description="Gly residues" evidence="11">
    <location>
        <begin position="541"/>
        <end position="551"/>
    </location>
</feature>
<keyword evidence="3" id="KW-0723">Serine/threonine-protein kinase</keyword>
<feature type="compositionally biased region" description="Gly residues" evidence="11">
    <location>
        <begin position="732"/>
        <end position="751"/>
    </location>
</feature>
<dbReference type="InterPro" id="IPR008271">
    <property type="entry name" value="Ser/Thr_kinase_AS"/>
</dbReference>
<reference evidence="13 14" key="1">
    <citation type="submission" date="2016-07" db="EMBL/GenBank/DDBJ databases">
        <title>Pervasive Adenine N6-methylation of Active Genes in Fungi.</title>
        <authorList>
            <consortium name="DOE Joint Genome Institute"/>
            <person name="Mondo S.J."/>
            <person name="Dannebaum R.O."/>
            <person name="Kuo R.C."/>
            <person name="Labutti K."/>
            <person name="Haridas S."/>
            <person name="Kuo A."/>
            <person name="Salamov A."/>
            <person name="Ahrendt S.R."/>
            <person name="Lipzen A."/>
            <person name="Sullivan W."/>
            <person name="Andreopoulos W.B."/>
            <person name="Clum A."/>
            <person name="Lindquist E."/>
            <person name="Daum C."/>
            <person name="Ramamoorthy G.K."/>
            <person name="Gryganskyi A."/>
            <person name="Culley D."/>
            <person name="Magnuson J.K."/>
            <person name="James T.Y."/>
            <person name="O'Malley M.A."/>
            <person name="Stajich J.E."/>
            <person name="Spatafora J.W."/>
            <person name="Visel A."/>
            <person name="Grigoriev I.V."/>
        </authorList>
    </citation>
    <scope>NUCLEOTIDE SEQUENCE [LARGE SCALE GENOMIC DNA]</scope>
    <source>
        <strain evidence="13 14">62-1032</strain>
    </source>
</reference>
<dbReference type="PROSITE" id="PS50011">
    <property type="entry name" value="PROTEIN_KINASE_DOM"/>
    <property type="match status" value="1"/>
</dbReference>
<dbReference type="FunFam" id="1.10.510.10:FF:000499">
    <property type="entry name" value="Serine/threonine-protein kinase KIC1"/>
    <property type="match status" value="1"/>
</dbReference>
<accession>A0A1Y2DC03</accession>
<feature type="binding site" evidence="10">
    <location>
        <position position="52"/>
    </location>
    <ligand>
        <name>ATP</name>
        <dbReference type="ChEBI" id="CHEBI:30616"/>
    </ligand>
</feature>
<feature type="compositionally biased region" description="Gly residues" evidence="11">
    <location>
        <begin position="760"/>
        <end position="769"/>
    </location>
</feature>
<feature type="compositionally biased region" description="Low complexity" evidence="11">
    <location>
        <begin position="664"/>
        <end position="684"/>
    </location>
</feature>
<dbReference type="PANTHER" id="PTHR48012:SF21">
    <property type="entry name" value="PH DOMAIN-CONTAINING PROTEIN"/>
    <property type="match status" value="1"/>
</dbReference>
<feature type="compositionally biased region" description="Low complexity" evidence="11">
    <location>
        <begin position="894"/>
        <end position="925"/>
    </location>
</feature>
<feature type="compositionally biased region" description="Pro residues" evidence="11">
    <location>
        <begin position="926"/>
        <end position="940"/>
    </location>
</feature>
<evidence type="ECO:0000256" key="8">
    <source>
        <dbReference type="ARBA" id="ARBA00047899"/>
    </source>
</evidence>
<feature type="compositionally biased region" description="Pro residues" evidence="11">
    <location>
        <begin position="629"/>
        <end position="640"/>
    </location>
</feature>
<evidence type="ECO:0000256" key="6">
    <source>
        <dbReference type="ARBA" id="ARBA00022777"/>
    </source>
</evidence>
<feature type="compositionally biased region" description="Low complexity" evidence="11">
    <location>
        <begin position="591"/>
        <end position="613"/>
    </location>
</feature>
<evidence type="ECO:0000256" key="10">
    <source>
        <dbReference type="PROSITE-ProRule" id="PRU10141"/>
    </source>
</evidence>
<evidence type="ECO:0000256" key="5">
    <source>
        <dbReference type="ARBA" id="ARBA00022741"/>
    </source>
</evidence>
<dbReference type="Gene3D" id="3.30.200.20">
    <property type="entry name" value="Phosphorylase Kinase, domain 1"/>
    <property type="match status" value="1"/>
</dbReference>
<keyword evidence="14" id="KW-1185">Reference proteome</keyword>
<evidence type="ECO:0000256" key="1">
    <source>
        <dbReference type="ARBA" id="ARBA00008874"/>
    </source>
</evidence>
<dbReference type="Gene3D" id="1.10.510.10">
    <property type="entry name" value="Transferase(Phosphotransferase) domain 1"/>
    <property type="match status" value="1"/>
</dbReference>
<dbReference type="PANTHER" id="PTHR48012">
    <property type="entry name" value="STERILE20-LIKE KINASE, ISOFORM B-RELATED"/>
    <property type="match status" value="1"/>
</dbReference>
<evidence type="ECO:0000256" key="9">
    <source>
        <dbReference type="ARBA" id="ARBA00048679"/>
    </source>
</evidence>
<dbReference type="SMART" id="SM00220">
    <property type="entry name" value="S_TKc"/>
    <property type="match status" value="1"/>
</dbReference>
<dbReference type="EC" id="2.7.11.1" evidence="2"/>